<evidence type="ECO:0000313" key="1">
    <source>
        <dbReference type="EMBL" id="GLQ07090.1"/>
    </source>
</evidence>
<name>A0ABQ5U7F9_9PROT</name>
<dbReference type="Proteomes" id="UP001161409">
    <property type="component" value="Unassembled WGS sequence"/>
</dbReference>
<sequence>MRPAIRSTFDVVSWLEIQGERTGNVIRPQSLMRLLYLAQALYAARHKGAKMMPATFLATRVGPIEPDLFIALEQGVRASDPIQPSAAVEAVLNEMWQACGARTVEELDLILDRDRAIEAALGRGRNSEVQIKEMVFAYADGIPSLMGDPAVTKFPDGSTFNAGHSNLDAAPNDAQEVRFTADGRSVTRWAPKRRVTTKRTR</sequence>
<keyword evidence="2" id="KW-1185">Reference proteome</keyword>
<protein>
    <recommendedName>
        <fullName evidence="3">Antitoxin SocA-like Panacea domain-containing protein</fullName>
    </recommendedName>
</protein>
<gene>
    <name evidence="1" type="ORF">GCM10007924_23110</name>
</gene>
<reference evidence="1" key="2">
    <citation type="submission" date="2023-01" db="EMBL/GenBank/DDBJ databases">
        <title>Draft genome sequence of Sneathiella chinensis strain NBRC 103408.</title>
        <authorList>
            <person name="Sun Q."/>
            <person name="Mori K."/>
        </authorList>
    </citation>
    <scope>NUCLEOTIDE SEQUENCE</scope>
    <source>
        <strain evidence="1">NBRC 103408</strain>
    </source>
</reference>
<dbReference type="RefSeq" id="WP_169561163.1">
    <property type="nucleotide sequence ID" value="NZ_BSNF01000008.1"/>
</dbReference>
<evidence type="ECO:0008006" key="3">
    <source>
        <dbReference type="Google" id="ProtNLM"/>
    </source>
</evidence>
<evidence type="ECO:0000313" key="2">
    <source>
        <dbReference type="Proteomes" id="UP001161409"/>
    </source>
</evidence>
<reference evidence="1" key="1">
    <citation type="journal article" date="2014" name="Int. J. Syst. Evol. Microbiol.">
        <title>Complete genome of a new Firmicutes species belonging to the dominant human colonic microbiota ('Ruminococcus bicirculans') reveals two chromosomes and a selective capacity to utilize plant glucans.</title>
        <authorList>
            <consortium name="NISC Comparative Sequencing Program"/>
            <person name="Wegmann U."/>
            <person name="Louis P."/>
            <person name="Goesmann A."/>
            <person name="Henrissat B."/>
            <person name="Duncan S.H."/>
            <person name="Flint H.J."/>
        </authorList>
    </citation>
    <scope>NUCLEOTIDE SEQUENCE</scope>
    <source>
        <strain evidence="1">NBRC 103408</strain>
    </source>
</reference>
<organism evidence="1 2">
    <name type="scientific">Sneathiella chinensis</name>
    <dbReference type="NCBI Taxonomy" id="349750"/>
    <lineage>
        <taxon>Bacteria</taxon>
        <taxon>Pseudomonadati</taxon>
        <taxon>Pseudomonadota</taxon>
        <taxon>Alphaproteobacteria</taxon>
        <taxon>Sneathiellales</taxon>
        <taxon>Sneathiellaceae</taxon>
        <taxon>Sneathiella</taxon>
    </lineage>
</organism>
<accession>A0ABQ5U7F9</accession>
<proteinExistence type="predicted"/>
<dbReference type="EMBL" id="BSNF01000008">
    <property type="protein sequence ID" value="GLQ07090.1"/>
    <property type="molecule type" value="Genomic_DNA"/>
</dbReference>
<comment type="caution">
    <text evidence="1">The sequence shown here is derived from an EMBL/GenBank/DDBJ whole genome shotgun (WGS) entry which is preliminary data.</text>
</comment>